<dbReference type="Proteomes" id="UP000285908">
    <property type="component" value="Unassembled WGS sequence"/>
</dbReference>
<dbReference type="RefSeq" id="WP_127905904.1">
    <property type="nucleotide sequence ID" value="NZ_RQXX01000002.1"/>
</dbReference>
<comment type="caution">
    <text evidence="2">The sequence shown here is derived from an EMBL/GenBank/DDBJ whole genome shotgun (WGS) entry which is preliminary data.</text>
</comment>
<dbReference type="SUPFAM" id="SSF55785">
    <property type="entry name" value="PYP-like sensor domain (PAS domain)"/>
    <property type="match status" value="1"/>
</dbReference>
<proteinExistence type="predicted"/>
<dbReference type="InterPro" id="IPR035965">
    <property type="entry name" value="PAS-like_dom_sf"/>
</dbReference>
<feature type="compositionally biased region" description="Low complexity" evidence="1">
    <location>
        <begin position="201"/>
        <end position="213"/>
    </location>
</feature>
<evidence type="ECO:0000256" key="1">
    <source>
        <dbReference type="SAM" id="MobiDB-lite"/>
    </source>
</evidence>
<accession>A0A438AIU3</accession>
<evidence type="ECO:0008006" key="4">
    <source>
        <dbReference type="Google" id="ProtNLM"/>
    </source>
</evidence>
<reference evidence="2 3" key="1">
    <citation type="submission" date="2018-11" db="EMBL/GenBank/DDBJ databases">
        <title>Mesobaculum littorinae gen. nov., sp. nov., isolated from Littorina scabra that represents a novel genus of the order Rhodobacteraceae.</title>
        <authorList>
            <person name="Li F."/>
        </authorList>
    </citation>
    <scope>NUCLEOTIDE SEQUENCE [LARGE SCALE GENOMIC DNA]</scope>
    <source>
        <strain evidence="2 3">M0103</strain>
    </source>
</reference>
<name>A0A438AIU3_9RHOB</name>
<gene>
    <name evidence="2" type="ORF">EKE94_07125</name>
</gene>
<evidence type="ECO:0000313" key="3">
    <source>
        <dbReference type="Proteomes" id="UP000285908"/>
    </source>
</evidence>
<dbReference type="EMBL" id="RQXX01000002">
    <property type="protein sequence ID" value="RVV98673.1"/>
    <property type="molecule type" value="Genomic_DNA"/>
</dbReference>
<sequence length="271" mass="28872">MFNTEDSDSLATVLNFFQMPMFAVERVAPGAPFRLLCINDAHARISGMDSAAVRGRMISELLGAEDARHVLDRFGRCVATGTAMRYREKLELPTGVKEWDTTIQPVFTNDARERVIGTAIVISGQDARPSRAWEDVRFFSAQANFQLSQVATYLDAVAQNTKGASTAPGAVAAVSGICRSIERVLSDIRVLADRESPVGNAPPVVAATAARRPGSANDEDAPQPAPGDPATPASDTPRPVGLASGKEIPAGHDTDISASLQDLRQIVGTMR</sequence>
<keyword evidence="3" id="KW-1185">Reference proteome</keyword>
<organism evidence="2 3">
    <name type="scientific">Mesobaculum littorinae</name>
    <dbReference type="NCBI Taxonomy" id="2486419"/>
    <lineage>
        <taxon>Bacteria</taxon>
        <taxon>Pseudomonadati</taxon>
        <taxon>Pseudomonadota</taxon>
        <taxon>Alphaproteobacteria</taxon>
        <taxon>Rhodobacterales</taxon>
        <taxon>Roseobacteraceae</taxon>
        <taxon>Mesobaculum</taxon>
    </lineage>
</organism>
<dbReference type="Gene3D" id="3.30.450.20">
    <property type="entry name" value="PAS domain"/>
    <property type="match status" value="1"/>
</dbReference>
<dbReference type="OrthoDB" id="7725754at2"/>
<dbReference type="AlphaFoldDB" id="A0A438AIU3"/>
<feature type="region of interest" description="Disordered" evidence="1">
    <location>
        <begin position="196"/>
        <end position="259"/>
    </location>
</feature>
<protein>
    <recommendedName>
        <fullName evidence="4">PAS domain-containing protein</fullName>
    </recommendedName>
</protein>
<evidence type="ECO:0000313" key="2">
    <source>
        <dbReference type="EMBL" id="RVV98673.1"/>
    </source>
</evidence>